<name>A0A518ENZ0_9BACT</name>
<keyword evidence="1" id="KW-0805">Transcription regulation</keyword>
<dbReference type="InterPro" id="IPR023187">
    <property type="entry name" value="Tscrpt_reg_MarR-type_CS"/>
</dbReference>
<evidence type="ECO:0000256" key="3">
    <source>
        <dbReference type="ARBA" id="ARBA00023163"/>
    </source>
</evidence>
<evidence type="ECO:0000313" key="6">
    <source>
        <dbReference type="EMBL" id="QDV05795.1"/>
    </source>
</evidence>
<dbReference type="PROSITE" id="PS01117">
    <property type="entry name" value="HTH_MARR_1"/>
    <property type="match status" value="1"/>
</dbReference>
<dbReference type="GO" id="GO:0003700">
    <property type="term" value="F:DNA-binding transcription factor activity"/>
    <property type="evidence" value="ECO:0007669"/>
    <property type="project" value="InterPro"/>
</dbReference>
<evidence type="ECO:0000256" key="2">
    <source>
        <dbReference type="ARBA" id="ARBA00023125"/>
    </source>
</evidence>
<proteinExistence type="predicted"/>
<dbReference type="SUPFAM" id="SSF46785">
    <property type="entry name" value="Winged helix' DNA-binding domain"/>
    <property type="match status" value="1"/>
</dbReference>
<evidence type="ECO:0000259" key="5">
    <source>
        <dbReference type="PROSITE" id="PS50995"/>
    </source>
</evidence>
<sequence>MTEINQQGARKSASGLGDPNGVLPFPHVTGYWVNRLGAAFRTVVDREVKDFDLTRRQVAMMIHVERAESQRGDSPTASHLTRSLGVDSTAVTRMLDRLEEKGLLARSPDPSDGRRHLIGLTSEARTLLPKLKKTARKVEACFEAGIPVEDLRTFQRVMMQMLENAGESLDATIPHHD</sequence>
<dbReference type="PRINTS" id="PR00598">
    <property type="entry name" value="HTHMARR"/>
</dbReference>
<organism evidence="6 7">
    <name type="scientific">Saltatorellus ferox</name>
    <dbReference type="NCBI Taxonomy" id="2528018"/>
    <lineage>
        <taxon>Bacteria</taxon>
        <taxon>Pseudomonadati</taxon>
        <taxon>Planctomycetota</taxon>
        <taxon>Planctomycetia</taxon>
        <taxon>Planctomycetia incertae sedis</taxon>
        <taxon>Saltatorellus</taxon>
    </lineage>
</organism>
<dbReference type="SMART" id="SM00347">
    <property type="entry name" value="HTH_MARR"/>
    <property type="match status" value="1"/>
</dbReference>
<dbReference type="EMBL" id="CP036434">
    <property type="protein sequence ID" value="QDV05795.1"/>
    <property type="molecule type" value="Genomic_DNA"/>
</dbReference>
<dbReference type="PANTHER" id="PTHR33164">
    <property type="entry name" value="TRANSCRIPTIONAL REGULATOR, MARR FAMILY"/>
    <property type="match status" value="1"/>
</dbReference>
<dbReference type="Gene3D" id="1.10.10.10">
    <property type="entry name" value="Winged helix-like DNA-binding domain superfamily/Winged helix DNA-binding domain"/>
    <property type="match status" value="1"/>
</dbReference>
<dbReference type="AlphaFoldDB" id="A0A518ENZ0"/>
<accession>A0A518ENZ0</accession>
<keyword evidence="7" id="KW-1185">Reference proteome</keyword>
<dbReference type="InterPro" id="IPR039422">
    <property type="entry name" value="MarR/SlyA-like"/>
</dbReference>
<dbReference type="RefSeq" id="WP_419191023.1">
    <property type="nucleotide sequence ID" value="NZ_CP036434.1"/>
</dbReference>
<dbReference type="InterPro" id="IPR000835">
    <property type="entry name" value="HTH_MarR-typ"/>
</dbReference>
<feature type="domain" description="HTH marR-type" evidence="5">
    <location>
        <begin position="26"/>
        <end position="163"/>
    </location>
</feature>
<dbReference type="PROSITE" id="PS50995">
    <property type="entry name" value="HTH_MARR_2"/>
    <property type="match status" value="1"/>
</dbReference>
<keyword evidence="2" id="KW-0238">DNA-binding</keyword>
<dbReference type="Pfam" id="PF01047">
    <property type="entry name" value="MarR"/>
    <property type="match status" value="1"/>
</dbReference>
<evidence type="ECO:0000256" key="1">
    <source>
        <dbReference type="ARBA" id="ARBA00023015"/>
    </source>
</evidence>
<feature type="region of interest" description="Disordered" evidence="4">
    <location>
        <begin position="1"/>
        <end position="20"/>
    </location>
</feature>
<dbReference type="InterPro" id="IPR036388">
    <property type="entry name" value="WH-like_DNA-bd_sf"/>
</dbReference>
<dbReference type="GO" id="GO:0003677">
    <property type="term" value="F:DNA binding"/>
    <property type="evidence" value="ECO:0007669"/>
    <property type="project" value="UniProtKB-KW"/>
</dbReference>
<dbReference type="PANTHER" id="PTHR33164:SF43">
    <property type="entry name" value="HTH-TYPE TRANSCRIPTIONAL REPRESSOR YETL"/>
    <property type="match status" value="1"/>
</dbReference>
<keyword evidence="3" id="KW-0804">Transcription</keyword>
<evidence type="ECO:0000256" key="4">
    <source>
        <dbReference type="SAM" id="MobiDB-lite"/>
    </source>
</evidence>
<dbReference type="Proteomes" id="UP000320390">
    <property type="component" value="Chromosome"/>
</dbReference>
<dbReference type="GO" id="GO:0006950">
    <property type="term" value="P:response to stress"/>
    <property type="evidence" value="ECO:0007669"/>
    <property type="project" value="TreeGrafter"/>
</dbReference>
<dbReference type="InterPro" id="IPR036390">
    <property type="entry name" value="WH_DNA-bd_sf"/>
</dbReference>
<evidence type="ECO:0000313" key="7">
    <source>
        <dbReference type="Proteomes" id="UP000320390"/>
    </source>
</evidence>
<reference evidence="6 7" key="1">
    <citation type="submission" date="2019-02" db="EMBL/GenBank/DDBJ databases">
        <title>Deep-cultivation of Planctomycetes and their phenomic and genomic characterization uncovers novel biology.</title>
        <authorList>
            <person name="Wiegand S."/>
            <person name="Jogler M."/>
            <person name="Boedeker C."/>
            <person name="Pinto D."/>
            <person name="Vollmers J."/>
            <person name="Rivas-Marin E."/>
            <person name="Kohn T."/>
            <person name="Peeters S.H."/>
            <person name="Heuer A."/>
            <person name="Rast P."/>
            <person name="Oberbeckmann S."/>
            <person name="Bunk B."/>
            <person name="Jeske O."/>
            <person name="Meyerdierks A."/>
            <person name="Storesund J.E."/>
            <person name="Kallscheuer N."/>
            <person name="Luecker S."/>
            <person name="Lage O.M."/>
            <person name="Pohl T."/>
            <person name="Merkel B.J."/>
            <person name="Hornburger P."/>
            <person name="Mueller R.-W."/>
            <person name="Bruemmer F."/>
            <person name="Labrenz M."/>
            <person name="Spormann A.M."/>
            <person name="Op den Camp H."/>
            <person name="Overmann J."/>
            <person name="Amann R."/>
            <person name="Jetten M.S.M."/>
            <person name="Mascher T."/>
            <person name="Medema M.H."/>
            <person name="Devos D.P."/>
            <person name="Kaster A.-K."/>
            <person name="Ovreas L."/>
            <person name="Rohde M."/>
            <person name="Galperin M.Y."/>
            <person name="Jogler C."/>
        </authorList>
    </citation>
    <scope>NUCLEOTIDE SEQUENCE [LARGE SCALE GENOMIC DNA]</scope>
    <source>
        <strain evidence="6 7">Poly30</strain>
    </source>
</reference>
<gene>
    <name evidence="6" type="primary">slyA</name>
    <name evidence="6" type="ORF">Poly30_12970</name>
</gene>
<protein>
    <submittedName>
        <fullName evidence="6">Transcriptional regulator SlyA</fullName>
    </submittedName>
</protein>